<evidence type="ECO:0000259" key="1">
    <source>
        <dbReference type="Pfam" id="PF11845"/>
    </source>
</evidence>
<keyword evidence="3" id="KW-1185">Reference proteome</keyword>
<proteinExistence type="predicted"/>
<name>A0A6G7PVV7_9BACT</name>
<dbReference type="AlphaFoldDB" id="A0A6G7PVV7"/>
<dbReference type="RefSeq" id="WP_166032010.1">
    <property type="nucleotide sequence ID" value="NZ_CP048877.1"/>
</dbReference>
<dbReference type="Gene3D" id="3.30.450.290">
    <property type="match status" value="1"/>
</dbReference>
<sequence>MIRTLIAAALLGFSLIFFSPAFASLNDKVIQIGERATVELMKNLKSRLIAALEEGDPATAISVCANVAQDLTHKLARQIGPGIKIKRTSFKWRNPADAPDKYEKEVLDLLEWIYKGKKILLPFYIQEVTENGQPYFRYYKPILVREECLLCHGDPREMPEEIVETLKKLYPEDKATGYKPGDFRGVIRVSIPKKLIETLVNQEGNKPDEDDGCIPPQLPGRD</sequence>
<dbReference type="Proteomes" id="UP000502179">
    <property type="component" value="Chromosome"/>
</dbReference>
<dbReference type="KEGG" id="tav:G4V39_05725"/>
<gene>
    <name evidence="2" type="ORF">G4V39_05725</name>
</gene>
<organism evidence="2 3">
    <name type="scientific">Thermosulfuriphilus ammonigenes</name>
    <dbReference type="NCBI Taxonomy" id="1936021"/>
    <lineage>
        <taxon>Bacteria</taxon>
        <taxon>Pseudomonadati</taxon>
        <taxon>Thermodesulfobacteriota</taxon>
        <taxon>Thermodesulfobacteria</taxon>
        <taxon>Thermodesulfobacteriales</taxon>
        <taxon>Thermodesulfobacteriaceae</taxon>
        <taxon>Thermosulfuriphilus</taxon>
    </lineage>
</organism>
<feature type="domain" description="Tll0287-like" evidence="1">
    <location>
        <begin position="54"/>
        <end position="192"/>
    </location>
</feature>
<dbReference type="Pfam" id="PF11845">
    <property type="entry name" value="Tll0287-like"/>
    <property type="match status" value="1"/>
</dbReference>
<evidence type="ECO:0000313" key="3">
    <source>
        <dbReference type="Proteomes" id="UP000502179"/>
    </source>
</evidence>
<accession>A0A6G7PVV7</accession>
<reference evidence="2 3" key="1">
    <citation type="submission" date="2020-02" db="EMBL/GenBank/DDBJ databases">
        <title>Genome analysis of Thermosulfuriphilus ammonigenes ST65T, an anaerobic thermophilic chemolithoautotrophic bacterium isolated from a deep-sea hydrothermal vent.</title>
        <authorList>
            <person name="Slobodkina G."/>
            <person name="Allioux M."/>
            <person name="Merkel A."/>
            <person name="Alain K."/>
            <person name="Jebbar M."/>
            <person name="Slobodkin A."/>
        </authorList>
    </citation>
    <scope>NUCLEOTIDE SEQUENCE [LARGE SCALE GENOMIC DNA]</scope>
    <source>
        <strain evidence="2 3">ST65</strain>
    </source>
</reference>
<dbReference type="EMBL" id="CP048877">
    <property type="protein sequence ID" value="QIJ71792.1"/>
    <property type="molecule type" value="Genomic_DNA"/>
</dbReference>
<dbReference type="InterPro" id="IPR021796">
    <property type="entry name" value="Tll0287-like_dom"/>
</dbReference>
<protein>
    <submittedName>
        <fullName evidence="2">DUF3365 domain-containing protein</fullName>
    </submittedName>
</protein>
<evidence type="ECO:0000313" key="2">
    <source>
        <dbReference type="EMBL" id="QIJ71792.1"/>
    </source>
</evidence>